<proteinExistence type="predicted"/>
<dbReference type="PANTHER" id="PTHR35771:SF3">
    <property type="entry name" value="TRANSMEMBRANE PROTEIN"/>
    <property type="match status" value="1"/>
</dbReference>
<evidence type="ECO:0000313" key="2">
    <source>
        <dbReference type="EMBL" id="JAU15013.1"/>
    </source>
</evidence>
<sequence>MVNSGEEFLMVDSYNIPWLIWIQMFVFFLFLLLLLVFGIVSSDTSDNGCLSADSVPSTSCSSLSRRFLSGDQIPISHHGLGFSVNSSLIQSNQVGSSQAIKGEITPAATMRVTRREGEECPLEKDSTSNLHHPCNLFQLAGTAFLKCFGIDRSTEENDDSLRPESKKQM</sequence>
<feature type="transmembrane region" description="Helical" evidence="1">
    <location>
        <begin position="20"/>
        <end position="40"/>
    </location>
</feature>
<keyword evidence="1" id="KW-0472">Membrane</keyword>
<reference evidence="2" key="1">
    <citation type="submission" date="2016-07" db="EMBL/GenBank/DDBJ databases">
        <title>De novo transcriptome assembly of four accessions of the metal hyperaccumulator plant Noccaea caerulescens.</title>
        <authorList>
            <person name="Blande D."/>
            <person name="Halimaa P."/>
            <person name="Tervahauta A.I."/>
            <person name="Aarts M.G."/>
            <person name="Karenlampi S.O."/>
        </authorList>
    </citation>
    <scope>NUCLEOTIDE SEQUENCE</scope>
</reference>
<organism evidence="2">
    <name type="scientific">Noccaea caerulescens</name>
    <name type="common">Alpine penny-cress</name>
    <name type="synonym">Thlaspi caerulescens</name>
    <dbReference type="NCBI Taxonomy" id="107243"/>
    <lineage>
        <taxon>Eukaryota</taxon>
        <taxon>Viridiplantae</taxon>
        <taxon>Streptophyta</taxon>
        <taxon>Embryophyta</taxon>
        <taxon>Tracheophyta</taxon>
        <taxon>Spermatophyta</taxon>
        <taxon>Magnoliopsida</taxon>
        <taxon>eudicotyledons</taxon>
        <taxon>Gunneridae</taxon>
        <taxon>Pentapetalae</taxon>
        <taxon>rosids</taxon>
        <taxon>malvids</taxon>
        <taxon>Brassicales</taxon>
        <taxon>Brassicaceae</taxon>
        <taxon>Coluteocarpeae</taxon>
        <taxon>Noccaea</taxon>
    </lineage>
</organism>
<dbReference type="AlphaFoldDB" id="A0A1J3DB89"/>
<keyword evidence="1" id="KW-1133">Transmembrane helix</keyword>
<dbReference type="PANTHER" id="PTHR35771">
    <property type="entry name" value="TRANSMEMBRANE PROTEIN-RELATED"/>
    <property type="match status" value="1"/>
</dbReference>
<evidence type="ECO:0000256" key="1">
    <source>
        <dbReference type="SAM" id="Phobius"/>
    </source>
</evidence>
<keyword evidence="1" id="KW-0812">Transmembrane</keyword>
<dbReference type="EMBL" id="GEVI01017307">
    <property type="protein sequence ID" value="JAU15013.1"/>
    <property type="molecule type" value="Transcribed_RNA"/>
</dbReference>
<name>A0A1J3DB89_NOCCA</name>
<protein>
    <recommendedName>
        <fullName evidence="3">Transmembrane protein</fullName>
    </recommendedName>
</protein>
<evidence type="ECO:0008006" key="3">
    <source>
        <dbReference type="Google" id="ProtNLM"/>
    </source>
</evidence>
<gene>
    <name evidence="2" type="ORF">GA_TR462_c1_g1_i1_g.1602</name>
</gene>
<accession>A0A1J3DB89</accession>